<dbReference type="Pfam" id="PF09764">
    <property type="entry name" value="Nt_Gln_amidase"/>
    <property type="match status" value="1"/>
</dbReference>
<evidence type="ECO:0000259" key="4">
    <source>
        <dbReference type="SMART" id="SM00998"/>
    </source>
</evidence>
<dbReference type="InterPro" id="IPR020557">
    <property type="entry name" value="Fumarate_lyase_CS"/>
</dbReference>
<feature type="compositionally biased region" description="Basic and acidic residues" evidence="3">
    <location>
        <begin position="1232"/>
        <end position="1244"/>
    </location>
</feature>
<dbReference type="EMBL" id="LIAE01010490">
    <property type="protein sequence ID" value="PAV60042.1"/>
    <property type="molecule type" value="Genomic_DNA"/>
</dbReference>
<feature type="compositionally biased region" description="Basic and acidic residues" evidence="3">
    <location>
        <begin position="1206"/>
        <end position="1225"/>
    </location>
</feature>
<feature type="region of interest" description="Disordered" evidence="3">
    <location>
        <begin position="772"/>
        <end position="1282"/>
    </location>
</feature>
<dbReference type="InterPro" id="IPR023128">
    <property type="entry name" value="Prot_N_Gln_amidohydro_ab_roll"/>
</dbReference>
<dbReference type="Proteomes" id="UP000218231">
    <property type="component" value="Unassembled WGS sequence"/>
</dbReference>
<dbReference type="InterPro" id="IPR000362">
    <property type="entry name" value="Fumarate_lyase_fam"/>
</dbReference>
<dbReference type="CDD" id="cd03302">
    <property type="entry name" value="Adenylsuccinate_lyase_2"/>
    <property type="match status" value="1"/>
</dbReference>
<dbReference type="Gene3D" id="1.10.40.30">
    <property type="entry name" value="Fumarase/aspartase (C-terminal domain)"/>
    <property type="match status" value="1"/>
</dbReference>
<dbReference type="OrthoDB" id="406045at2759"/>
<dbReference type="UniPathway" id="UPA00074">
    <property type="reaction ID" value="UER00132"/>
</dbReference>
<protein>
    <recommendedName>
        <fullName evidence="4">Adenylosuccinate lyase C-terminal domain-containing protein</fullName>
    </recommendedName>
</protein>
<dbReference type="SMART" id="SM00998">
    <property type="entry name" value="ADSL_C"/>
    <property type="match status" value="1"/>
</dbReference>
<feature type="region of interest" description="Disordered" evidence="3">
    <location>
        <begin position="713"/>
        <end position="750"/>
    </location>
</feature>
<feature type="compositionally biased region" description="Low complexity" evidence="3">
    <location>
        <begin position="1120"/>
        <end position="1137"/>
    </location>
</feature>
<dbReference type="GO" id="GO:0016811">
    <property type="term" value="F:hydrolase activity, acting on carbon-nitrogen (but not peptide) bonds, in linear amides"/>
    <property type="evidence" value="ECO:0007669"/>
    <property type="project" value="InterPro"/>
</dbReference>
<dbReference type="GO" id="GO:0004018">
    <property type="term" value="F:N6-(1,2-dicarboxyethyl)AMP AMP-lyase (fumarate-forming) activity"/>
    <property type="evidence" value="ECO:0007669"/>
    <property type="project" value="InterPro"/>
</dbReference>
<dbReference type="GO" id="GO:0005730">
    <property type="term" value="C:nucleolus"/>
    <property type="evidence" value="ECO:0007669"/>
    <property type="project" value="UniProtKB-ARBA"/>
</dbReference>
<evidence type="ECO:0000256" key="3">
    <source>
        <dbReference type="SAM" id="MobiDB-lite"/>
    </source>
</evidence>
<dbReference type="InterPro" id="IPR004769">
    <property type="entry name" value="Pur_lyase"/>
</dbReference>
<comment type="function">
    <text evidence="1">Mediates the side-chain deamidation of N-terminal glutamine residues to glutamate, an important step in N-end rule pathway of protein degradation. Conversion of the resulting N-terminal glutamine to glutamate renders the protein susceptible to arginylation, polyubiquitination and degradation as specified by the N-end rule. Does not act on substrates with internal or C-terminal glutamine and does not act on non-glutamine residues in any position.</text>
</comment>
<feature type="compositionally biased region" description="Low complexity" evidence="3">
    <location>
        <begin position="975"/>
        <end position="999"/>
    </location>
</feature>
<dbReference type="GO" id="GO:0006189">
    <property type="term" value="P:'de novo' IMP biosynthetic process"/>
    <property type="evidence" value="ECO:0007669"/>
    <property type="project" value="UniProtKB-UniPathway"/>
</dbReference>
<keyword evidence="6" id="KW-1185">Reference proteome</keyword>
<feature type="compositionally biased region" description="Acidic residues" evidence="3">
    <location>
        <begin position="1092"/>
        <end position="1101"/>
    </location>
</feature>
<reference evidence="5 6" key="1">
    <citation type="journal article" date="2017" name="Curr. Biol.">
        <title>Genome architecture and evolution of a unichromosomal asexual nematode.</title>
        <authorList>
            <person name="Fradin H."/>
            <person name="Zegar C."/>
            <person name="Gutwein M."/>
            <person name="Lucas J."/>
            <person name="Kovtun M."/>
            <person name="Corcoran D."/>
            <person name="Baugh L.R."/>
            <person name="Kiontke K."/>
            <person name="Gunsalus K."/>
            <person name="Fitch D.H."/>
            <person name="Piano F."/>
        </authorList>
    </citation>
    <scope>NUCLEOTIDE SEQUENCE [LARGE SCALE GENOMIC DNA]</scope>
    <source>
        <strain evidence="5">PF1309</strain>
    </source>
</reference>
<dbReference type="UniPathway" id="UPA00075">
    <property type="reaction ID" value="UER00336"/>
</dbReference>
<dbReference type="SUPFAM" id="SSF48557">
    <property type="entry name" value="L-aspartase-like"/>
    <property type="match status" value="1"/>
</dbReference>
<dbReference type="InterPro" id="IPR037132">
    <property type="entry name" value="N_Gln_amidohydro_ab_roll_sf"/>
</dbReference>
<sequence length="1282" mass="140644">MMEPEERYQSLYVSRYCSRGPLVKLFSERNKTILWRQLWIWLAESELELGLKQISPEGIDEMKANRDKIEWQVVRDEERRLKHDVMAHNHAFGKICPKAAGFIHLGATSCFVQDNADLIVQRDAIDYLLKKLATVLSRLAAFAEANKDVVTVGRTHYQTASLVTVGKRAVLWAQELLIAFKQLEHVRENLRFRGIKGATGTQDSFMTLFGDEEKVEKLDELVTAKAGFAKRFYITGQTYSRQQDSHLIFALSCIGAAAEKICKDLRLLQVFGEMMEPFEQDQIGSSAMPYKRNPMKSERCCSFARGLIHSVEESLQTLADQGFERTLDDSAGRRMLIPDSLMATEAMLMTLQNIVEGLRVQHRNIERIVSKELPFLALEKAMMWLTECGCDRQIAHEKIRQTALAAKDRQEEEGHLFDPKKMLDDPFYDQVRDRYIALLGNPHAFIGRCTSQVGRFIAEELDPAIGKYLDKNDQKLNFHAIWRQIGMRLRGLLLRRKRVQALPADSGESFSSSIAMKMSENPTSQCSYPTNSDAFHYGVRRQLLKESLVFDLDSTLDFPCPFDEYWQQTIQPNIVVHEKFRRKFRIIRSDEYLTHFSSDRNHMKKQDGTWTKPPPPWDCPNASKPCNIQQFISMNSNDLSQISQVEPAEMVADVSVDSLYNDAVLYKELLRKNNTKAIKAIYSEHKISEIKQFLAKDSSVPTLQQTIEVFKQSRKRTASASENRVQQGPAKRLAKANSSSSESDSDSEHNSKIMGFALKKAAVLQDKVTNGVGKAPAVNGKGKAKSSSDDSSDSDSDDASTKKKPTGPAQVPKPSPVAVQKKPLNGKKDSSDSDSDSDSDEPQAKPKQNGSAQAPKPSPAVNQKVAQKPVNGKGKAESSSDDSSDSDAGKAKPKLAALAQAPKPSPVVNQKKPVKAAKSSSDDSSDSDAAKTKPKLATPAQASKPSPAAAQKKPAAAKSSSDDSSDSDAPKAKAKQTATVQAPKPSPAAVQKKPAAAKSSSDDSDDSDSDAAGTKKKSTSSVQVPKPSPAVAQKKPLNGKKDSSDSDSDSDSDEPQTKSKQNGSVQAPKPSPAVNQKVAQKPVNGKGKAESSSDDSDDSDSDAGKTKKSTGPAQVPKPSPAVAQKKPVAAKKQSSSDSDSDSDSDEGKAKPKPKSATQTPASNDKASSESSDSDSDGEPPAKKSAPAFAQPQPLTAQNGNDKKRRQSEPFRRVTISKEDLPDKFKSNAFDPDYDRWGKRAHDSLSKVQGKGFRHEKTKKKRGSYGGGPISMEVNSVKFDDSD</sequence>
<evidence type="ECO:0000313" key="6">
    <source>
        <dbReference type="Proteomes" id="UP000218231"/>
    </source>
</evidence>
<evidence type="ECO:0000256" key="1">
    <source>
        <dbReference type="ARBA" id="ARBA00003923"/>
    </source>
</evidence>
<evidence type="ECO:0000256" key="2">
    <source>
        <dbReference type="ARBA" id="ARBA00023239"/>
    </source>
</evidence>
<dbReference type="NCBIfam" id="TIGR00928">
    <property type="entry name" value="purB"/>
    <property type="match status" value="1"/>
</dbReference>
<feature type="domain" description="Adenylosuccinate lyase C-terminal" evidence="4">
    <location>
        <begin position="373"/>
        <end position="457"/>
    </location>
</feature>
<name>A0A2A2JEW3_9BILA</name>
<evidence type="ECO:0000313" key="5">
    <source>
        <dbReference type="EMBL" id="PAV60042.1"/>
    </source>
</evidence>
<dbReference type="Gene3D" id="3.10.620.10">
    <property type="entry name" value="Protein N-terminal glutamine amidohydrolase, alpha beta roll"/>
    <property type="match status" value="1"/>
</dbReference>
<dbReference type="PRINTS" id="PR00149">
    <property type="entry name" value="FUMRATELYASE"/>
</dbReference>
<dbReference type="GO" id="GO:0044208">
    <property type="term" value="P:'de novo' AMP biosynthetic process"/>
    <property type="evidence" value="ECO:0007669"/>
    <property type="project" value="UniProtKB-UniPathway"/>
</dbReference>
<accession>A0A2A2JEW3</accession>
<dbReference type="PANTHER" id="PTHR43172:SF1">
    <property type="entry name" value="ADENYLOSUCCINATE LYASE"/>
    <property type="match status" value="1"/>
</dbReference>
<feature type="compositionally biased region" description="Acidic residues" evidence="3">
    <location>
        <begin position="1045"/>
        <end position="1054"/>
    </location>
</feature>
<feature type="compositionally biased region" description="Basic residues" evidence="3">
    <location>
        <begin position="1251"/>
        <end position="1262"/>
    </location>
</feature>
<feature type="compositionally biased region" description="Acidic residues" evidence="3">
    <location>
        <begin position="832"/>
        <end position="841"/>
    </location>
</feature>
<dbReference type="Pfam" id="PF00206">
    <property type="entry name" value="Lyase_1"/>
    <property type="match status" value="1"/>
</dbReference>
<dbReference type="Gene3D" id="1.20.200.10">
    <property type="entry name" value="Fumarase/aspartase (Central domain)"/>
    <property type="match status" value="1"/>
</dbReference>
<dbReference type="InterPro" id="IPR007718">
    <property type="entry name" value="Srp40_C"/>
</dbReference>
<gene>
    <name evidence="5" type="ORF">WR25_18069</name>
</gene>
<organism evidence="5 6">
    <name type="scientific">Diploscapter pachys</name>
    <dbReference type="NCBI Taxonomy" id="2018661"/>
    <lineage>
        <taxon>Eukaryota</taxon>
        <taxon>Metazoa</taxon>
        <taxon>Ecdysozoa</taxon>
        <taxon>Nematoda</taxon>
        <taxon>Chromadorea</taxon>
        <taxon>Rhabditida</taxon>
        <taxon>Rhabditina</taxon>
        <taxon>Rhabditomorpha</taxon>
        <taxon>Rhabditoidea</taxon>
        <taxon>Rhabditidae</taxon>
        <taxon>Diploscapter</taxon>
    </lineage>
</organism>
<feature type="compositionally biased region" description="Low complexity" evidence="3">
    <location>
        <begin position="935"/>
        <end position="959"/>
    </location>
</feature>
<dbReference type="GO" id="GO:0070626">
    <property type="term" value="F:(S)-2-(5-amino-1-(5-phospho-D-ribosyl)imidazole-4-carboxamido) succinate lyase (fumarate-forming) activity"/>
    <property type="evidence" value="ECO:0007669"/>
    <property type="project" value="TreeGrafter"/>
</dbReference>
<proteinExistence type="predicted"/>
<keyword evidence="2" id="KW-0456">Lyase</keyword>
<dbReference type="STRING" id="2018661.A0A2A2JEW3"/>
<dbReference type="InterPro" id="IPR008948">
    <property type="entry name" value="L-Aspartase-like"/>
</dbReference>
<dbReference type="Gene3D" id="1.10.275.60">
    <property type="match status" value="1"/>
</dbReference>
<dbReference type="InterPro" id="IPR019468">
    <property type="entry name" value="AdenyloSucc_lyase_C"/>
</dbReference>
<comment type="caution">
    <text evidence="5">The sequence shown here is derived from an EMBL/GenBank/DDBJ whole genome shotgun (WGS) entry which is preliminary data.</text>
</comment>
<dbReference type="PROSITE" id="PS00163">
    <property type="entry name" value="FUMARATE_LYASES"/>
    <property type="match status" value="1"/>
</dbReference>
<dbReference type="Pfam" id="PF05022">
    <property type="entry name" value="SRP40_C"/>
    <property type="match status" value="1"/>
</dbReference>
<dbReference type="GO" id="GO:0005829">
    <property type="term" value="C:cytosol"/>
    <property type="evidence" value="ECO:0007669"/>
    <property type="project" value="TreeGrafter"/>
</dbReference>
<dbReference type="PANTHER" id="PTHR43172">
    <property type="entry name" value="ADENYLOSUCCINATE LYASE"/>
    <property type="match status" value="1"/>
</dbReference>
<dbReference type="InterPro" id="IPR022761">
    <property type="entry name" value="Fumarate_lyase_N"/>
</dbReference>